<dbReference type="SUPFAM" id="SSF53850">
    <property type="entry name" value="Periplasmic binding protein-like II"/>
    <property type="match status" value="1"/>
</dbReference>
<proteinExistence type="predicted"/>
<accession>A0A917SIM7</accession>
<reference evidence="1" key="2">
    <citation type="submission" date="2020-09" db="EMBL/GenBank/DDBJ databases">
        <authorList>
            <person name="Sun Q."/>
            <person name="Zhou Y."/>
        </authorList>
    </citation>
    <scope>NUCLEOTIDE SEQUENCE</scope>
    <source>
        <strain evidence="1">CGMCC 1.6293</strain>
    </source>
</reference>
<evidence type="ECO:0000313" key="2">
    <source>
        <dbReference type="Proteomes" id="UP000649829"/>
    </source>
</evidence>
<dbReference type="Gene3D" id="3.40.190.10">
    <property type="entry name" value="Periplasmic binding protein-like II"/>
    <property type="match status" value="1"/>
</dbReference>
<comment type="caution">
    <text evidence="1">The sequence shown here is derived from an EMBL/GenBank/DDBJ whole genome shotgun (WGS) entry which is preliminary data.</text>
</comment>
<sequence>MYDRAEIAGSTNALWGAIRDALRQDGIEAPEKLTRAGSLWDHWRHPGLVLSQTCGLPYRKALHDSVTLIGTPDYALPGCPPGHYNSVILMRPDDARTDSADWPGLTLALNDAISQSGWAAALETARAHGTRFGNYLETGAHRASVRAVAEGRADICFVDAQTWRLMSLWDSLAPKVTEIGRTAPSPGLPLISARGAEAERIAAAVRRAIERMPAADRRTIGITGLTWIPPEAYLEKDIPEPPPASSLPPA</sequence>
<gene>
    <name evidence="1" type="ORF">GCM10011534_02120</name>
</gene>
<dbReference type="Pfam" id="PF12974">
    <property type="entry name" value="Phosphonate-bd"/>
    <property type="match status" value="1"/>
</dbReference>
<protein>
    <submittedName>
        <fullName evidence="1">Phosphate ABC transporter substrate-binding protein</fullName>
    </submittedName>
</protein>
<dbReference type="AlphaFoldDB" id="A0A917SIM7"/>
<reference evidence="1" key="1">
    <citation type="journal article" date="2014" name="Int. J. Syst. Evol. Microbiol.">
        <title>Complete genome sequence of Corynebacterium casei LMG S-19264T (=DSM 44701T), isolated from a smear-ripened cheese.</title>
        <authorList>
            <consortium name="US DOE Joint Genome Institute (JGI-PGF)"/>
            <person name="Walter F."/>
            <person name="Albersmeier A."/>
            <person name="Kalinowski J."/>
            <person name="Ruckert C."/>
        </authorList>
    </citation>
    <scope>NUCLEOTIDE SEQUENCE</scope>
    <source>
        <strain evidence="1">CGMCC 1.6293</strain>
    </source>
</reference>
<dbReference type="Proteomes" id="UP000649829">
    <property type="component" value="Unassembled WGS sequence"/>
</dbReference>
<dbReference type="PANTHER" id="PTHR35841:SF1">
    <property type="entry name" value="PHOSPHONATES-BINDING PERIPLASMIC PROTEIN"/>
    <property type="match status" value="1"/>
</dbReference>
<dbReference type="EMBL" id="BMLF01000001">
    <property type="protein sequence ID" value="GGL83790.1"/>
    <property type="molecule type" value="Genomic_DNA"/>
</dbReference>
<name>A0A917SIM7_9RHOB</name>
<evidence type="ECO:0000313" key="1">
    <source>
        <dbReference type="EMBL" id="GGL83790.1"/>
    </source>
</evidence>
<organism evidence="1 2">
    <name type="scientific">Pseudooceanicola nanhaiensis</name>
    <dbReference type="NCBI Taxonomy" id="375761"/>
    <lineage>
        <taxon>Bacteria</taxon>
        <taxon>Pseudomonadati</taxon>
        <taxon>Pseudomonadota</taxon>
        <taxon>Alphaproteobacteria</taxon>
        <taxon>Rhodobacterales</taxon>
        <taxon>Paracoccaceae</taxon>
        <taxon>Pseudooceanicola</taxon>
    </lineage>
</organism>
<keyword evidence="2" id="KW-1185">Reference proteome</keyword>
<dbReference type="PANTHER" id="PTHR35841">
    <property type="entry name" value="PHOSPHONATES-BINDING PERIPLASMIC PROTEIN"/>
    <property type="match status" value="1"/>
</dbReference>